<comment type="caution">
    <text evidence="3">The sequence shown here is derived from an EMBL/GenBank/DDBJ whole genome shotgun (WGS) entry which is preliminary data.</text>
</comment>
<dbReference type="PANTHER" id="PTHR30203:SF32">
    <property type="entry name" value="CATION EFFLUX SYSTEM PROTEIN CUSC"/>
    <property type="match status" value="1"/>
</dbReference>
<keyword evidence="2" id="KW-0472">Membrane</keyword>
<comment type="similarity">
    <text evidence="1 2">Belongs to the outer membrane factor (OMF) (TC 1.B.17) family.</text>
</comment>
<dbReference type="InterPro" id="IPR010131">
    <property type="entry name" value="MdtP/NodT-like"/>
</dbReference>
<dbReference type="SUPFAM" id="SSF56954">
    <property type="entry name" value="Outer membrane efflux proteins (OEP)"/>
    <property type="match status" value="1"/>
</dbReference>
<keyword evidence="2" id="KW-0564">Palmitate</keyword>
<sequence>MLAGVAACAPLGPDFREPDMTWLSAWQPDLYGQTYQDPNAADISQWWQRLGDPILNNLIALARRENPGLQLAGLSILESRAALGIAVGLKYPQVQRIDGAGAYVSEYLHGGPDDDHRDYRTGDIAFNLQWEMDFWGRFRRGIESADAAFFASIANQRDGQVLLAAEVATLYYGYKTTLQRIDIAQRNIALQERNVEITRELFASGQQSELDLQQARTQYLASLATIPTLRLTQTLQRNALCALLGRAPGDLPELAGADDRLPHIQQIPLGQMPVNLLLRRPDVRAAAWDAAAQSAQIGVAMSDLYPAISLFGTLGWAGTSLKGLPDVSTLAAGPALSWNIFNYGRLRNNVRVQDARLQQQLEIFRATVLEAAREIDDAASRIAQTDARQGILDDSLEAAQRSLEIASRRYQEGYSDFQRVLDAQAAVFAQSDLVVINRGDHVAAIIELYRSLGGGWRDATVDDLIPADTRYQMLERTDWGELLEEPLPAIDAGATP</sequence>
<evidence type="ECO:0000313" key="4">
    <source>
        <dbReference type="Proteomes" id="UP001205566"/>
    </source>
</evidence>
<gene>
    <name evidence="3" type="ORF">HXX02_05190</name>
</gene>
<evidence type="ECO:0000313" key="3">
    <source>
        <dbReference type="EMBL" id="MCQ3828829.1"/>
    </source>
</evidence>
<keyword evidence="2" id="KW-1134">Transmembrane beta strand</keyword>
<comment type="subcellular location">
    <subcellularLocation>
        <location evidence="2">Cell outer membrane</location>
        <topology evidence="2">Lipid-anchor</topology>
    </subcellularLocation>
</comment>
<evidence type="ECO:0000256" key="1">
    <source>
        <dbReference type="ARBA" id="ARBA00007613"/>
    </source>
</evidence>
<evidence type="ECO:0000256" key="2">
    <source>
        <dbReference type="RuleBase" id="RU362097"/>
    </source>
</evidence>
<protein>
    <submittedName>
        <fullName evidence="3">TolC family protein</fullName>
    </submittedName>
</protein>
<proteinExistence type="inferred from homology"/>
<dbReference type="EMBL" id="JACASI010000013">
    <property type="protein sequence ID" value="MCQ3828829.1"/>
    <property type="molecule type" value="Genomic_DNA"/>
</dbReference>
<dbReference type="NCBIfam" id="TIGR01845">
    <property type="entry name" value="outer_NodT"/>
    <property type="match status" value="1"/>
</dbReference>
<name>A0ABT1P129_9GAMM</name>
<dbReference type="Gene3D" id="2.20.200.10">
    <property type="entry name" value="Outer membrane efflux proteins (OEP)"/>
    <property type="match status" value="1"/>
</dbReference>
<dbReference type="Proteomes" id="UP001205566">
    <property type="component" value="Unassembled WGS sequence"/>
</dbReference>
<keyword evidence="2" id="KW-0812">Transmembrane</keyword>
<dbReference type="Pfam" id="PF02321">
    <property type="entry name" value="OEP"/>
    <property type="match status" value="2"/>
</dbReference>
<dbReference type="Gene3D" id="1.20.1600.10">
    <property type="entry name" value="Outer membrane efflux proteins (OEP)"/>
    <property type="match status" value="1"/>
</dbReference>
<accession>A0ABT1P129</accession>
<keyword evidence="4" id="KW-1185">Reference proteome</keyword>
<organism evidence="3 4">
    <name type="scientific">Microbulbifer elongatus</name>
    <dbReference type="NCBI Taxonomy" id="86173"/>
    <lineage>
        <taxon>Bacteria</taxon>
        <taxon>Pseudomonadati</taxon>
        <taxon>Pseudomonadota</taxon>
        <taxon>Gammaproteobacteria</taxon>
        <taxon>Cellvibrionales</taxon>
        <taxon>Microbulbiferaceae</taxon>
        <taxon>Microbulbifer</taxon>
    </lineage>
</organism>
<keyword evidence="2" id="KW-0449">Lipoprotein</keyword>
<reference evidence="3" key="1">
    <citation type="thesis" date="2020" institute="Technische Universitat Dresden" country="Dresden, Germany">
        <title>The Agarolytic System of Microbulbifer elongatus PORT2, Isolated from Batu Karas, Pangandaran West Java Indonesia.</title>
        <authorList>
            <person name="Anggraeni S.R."/>
        </authorList>
    </citation>
    <scope>NUCLEOTIDE SEQUENCE</scope>
    <source>
        <strain evidence="3">PORT2</strain>
    </source>
</reference>
<dbReference type="InterPro" id="IPR003423">
    <property type="entry name" value="OMP_efflux"/>
</dbReference>
<dbReference type="PANTHER" id="PTHR30203">
    <property type="entry name" value="OUTER MEMBRANE CATION EFFLUX PROTEIN"/>
    <property type="match status" value="1"/>
</dbReference>